<dbReference type="Proteomes" id="UP000306147">
    <property type="component" value="Unassembled WGS sequence"/>
</dbReference>
<dbReference type="OrthoDB" id="7546969at2"/>
<sequence>MIARLARETRGVSAVEFAFVLPFLVLLFVGGYQLSDAISAYRKVTVATKTVADLTSQYTSVTNGELDQILAASQQVMAPYKVSNAKITVSQVSIDNNGNAMISWSRALNTPEMTVGTAFTVPATIKQNNTSLIVATITYSYVPVVASGMFGTIPMRDDIIMSPRASSSVKKIS</sequence>
<keyword evidence="1" id="KW-1133">Transmembrane helix</keyword>
<reference evidence="3 4" key="1">
    <citation type="submission" date="2019-04" db="EMBL/GenBank/DDBJ databases">
        <title>Sphingomonas psychrotolerans sp. nov., isolated from soil in the Tianshan Mountains, Xinjiang, China.</title>
        <authorList>
            <person name="Luo Y."/>
            <person name="Sheng H."/>
        </authorList>
    </citation>
    <scope>NUCLEOTIDE SEQUENCE [LARGE SCALE GENOMIC DNA]</scope>
    <source>
        <strain evidence="3 4">ZFGT-11</strain>
    </source>
</reference>
<organism evidence="3 4">
    <name type="scientific">Sphingomonas gei</name>
    <dbReference type="NCBI Taxonomy" id="1395960"/>
    <lineage>
        <taxon>Bacteria</taxon>
        <taxon>Pseudomonadati</taxon>
        <taxon>Pseudomonadota</taxon>
        <taxon>Alphaproteobacteria</taxon>
        <taxon>Sphingomonadales</taxon>
        <taxon>Sphingomonadaceae</taxon>
        <taxon>Sphingomonas</taxon>
    </lineage>
</organism>
<dbReference type="Pfam" id="PF07811">
    <property type="entry name" value="TadE"/>
    <property type="match status" value="1"/>
</dbReference>
<name>A0A4S1XHG7_9SPHN</name>
<dbReference type="RefSeq" id="WP_135962299.1">
    <property type="nucleotide sequence ID" value="NZ_SRXT01000001.1"/>
</dbReference>
<evidence type="ECO:0000259" key="2">
    <source>
        <dbReference type="Pfam" id="PF07811"/>
    </source>
</evidence>
<evidence type="ECO:0000313" key="4">
    <source>
        <dbReference type="Proteomes" id="UP000306147"/>
    </source>
</evidence>
<evidence type="ECO:0000256" key="1">
    <source>
        <dbReference type="SAM" id="Phobius"/>
    </source>
</evidence>
<accession>A0A4S1XHG7</accession>
<feature type="domain" description="TadE-like" evidence="2">
    <location>
        <begin position="11"/>
        <end position="52"/>
    </location>
</feature>
<dbReference type="InterPro" id="IPR012495">
    <property type="entry name" value="TadE-like_dom"/>
</dbReference>
<feature type="transmembrane region" description="Helical" evidence="1">
    <location>
        <begin position="12"/>
        <end position="34"/>
    </location>
</feature>
<proteinExistence type="predicted"/>
<protein>
    <submittedName>
        <fullName evidence="3">Pilus assembly protein</fullName>
    </submittedName>
</protein>
<keyword evidence="1" id="KW-0472">Membrane</keyword>
<gene>
    <name evidence="3" type="ORF">E5A73_03070</name>
</gene>
<keyword evidence="1" id="KW-0812">Transmembrane</keyword>
<keyword evidence="4" id="KW-1185">Reference proteome</keyword>
<dbReference type="AlphaFoldDB" id="A0A4S1XHG7"/>
<evidence type="ECO:0000313" key="3">
    <source>
        <dbReference type="EMBL" id="TGX56099.1"/>
    </source>
</evidence>
<comment type="caution">
    <text evidence="3">The sequence shown here is derived from an EMBL/GenBank/DDBJ whole genome shotgun (WGS) entry which is preliminary data.</text>
</comment>
<dbReference type="EMBL" id="SRXT01000001">
    <property type="protein sequence ID" value="TGX56099.1"/>
    <property type="molecule type" value="Genomic_DNA"/>
</dbReference>